<keyword evidence="5" id="KW-1185">Reference proteome</keyword>
<sequence length="274" mass="31263">MVWLLLLQVSASCIWLGHSEVVTSFETSCPQFFYQNTPPNNTLQPQNSALICQHYNNQSRFATVYDRNRRIPVYSAYIYQPGPGTRYPSWFVEPQLINTTYPKDMETETCIKKQYNITSQQIGQSQAINNDFNNVTGFDRGHLNPCSHNSGNNSIWATFTLTNVVAQNRTLNRGTWRTYEIQTMAQNTQGCNITYVIAGAVPGNRYISNRRVNVPSHIWSAACCQINNTRKTWAALAQNDRNHVQKLTLKELEGNLTQLYGGRNVSLFHIDCPR</sequence>
<dbReference type="InterPro" id="IPR044929">
    <property type="entry name" value="DNA/RNA_non-sp_Endonuclease_sf"/>
</dbReference>
<feature type="non-terminal residue" evidence="4">
    <location>
        <position position="1"/>
    </location>
</feature>
<feature type="domain" description="ENPP1-3/EXOG-like endonuclease/phosphodiesterase" evidence="2">
    <location>
        <begin position="58"/>
        <end position="267"/>
    </location>
</feature>
<dbReference type="OrthoDB" id="69221at2759"/>
<dbReference type="GO" id="GO:0046872">
    <property type="term" value="F:metal ion binding"/>
    <property type="evidence" value="ECO:0007669"/>
    <property type="project" value="InterPro"/>
</dbReference>
<dbReference type="SMART" id="SM00892">
    <property type="entry name" value="Endonuclease_NS"/>
    <property type="match status" value="1"/>
</dbReference>
<dbReference type="Proteomes" id="UP000580879">
    <property type="component" value="Unassembled WGS sequence"/>
</dbReference>
<proteinExistence type="predicted"/>
<feature type="signal peptide" evidence="1">
    <location>
        <begin position="1"/>
        <end position="19"/>
    </location>
</feature>
<name>A0A7K6QYB7_9PASS</name>
<evidence type="ECO:0000259" key="3">
    <source>
        <dbReference type="SMART" id="SM00892"/>
    </source>
</evidence>
<dbReference type="InterPro" id="IPR001604">
    <property type="entry name" value="Endo_G_ENPP1-like_dom"/>
</dbReference>
<dbReference type="SMART" id="SM00477">
    <property type="entry name" value="NUC"/>
    <property type="match status" value="1"/>
</dbReference>
<evidence type="ECO:0000313" key="4">
    <source>
        <dbReference type="EMBL" id="NWW78137.1"/>
    </source>
</evidence>
<evidence type="ECO:0000259" key="2">
    <source>
        <dbReference type="SMART" id="SM00477"/>
    </source>
</evidence>
<dbReference type="InterPro" id="IPR044925">
    <property type="entry name" value="His-Me_finger_sf"/>
</dbReference>
<feature type="non-terminal residue" evidence="4">
    <location>
        <position position="274"/>
    </location>
</feature>
<evidence type="ECO:0000313" key="5">
    <source>
        <dbReference type="Proteomes" id="UP000580879"/>
    </source>
</evidence>
<dbReference type="Pfam" id="PF01223">
    <property type="entry name" value="Endonuclease_NS"/>
    <property type="match status" value="1"/>
</dbReference>
<dbReference type="InterPro" id="IPR020821">
    <property type="entry name" value="ENPP1-3/EXOG-like_nuc-like"/>
</dbReference>
<organism evidence="4 5">
    <name type="scientific">Climacteris rufus</name>
    <name type="common">rufous treecreeper</name>
    <dbReference type="NCBI Taxonomy" id="47695"/>
    <lineage>
        <taxon>Eukaryota</taxon>
        <taxon>Metazoa</taxon>
        <taxon>Chordata</taxon>
        <taxon>Craniata</taxon>
        <taxon>Vertebrata</taxon>
        <taxon>Euteleostomi</taxon>
        <taxon>Archelosauria</taxon>
        <taxon>Archosauria</taxon>
        <taxon>Dinosauria</taxon>
        <taxon>Saurischia</taxon>
        <taxon>Theropoda</taxon>
        <taxon>Coelurosauria</taxon>
        <taxon>Aves</taxon>
        <taxon>Neognathae</taxon>
        <taxon>Neoaves</taxon>
        <taxon>Telluraves</taxon>
        <taxon>Australaves</taxon>
        <taxon>Passeriformes</taxon>
        <taxon>Climacteridae</taxon>
        <taxon>Climacteris</taxon>
    </lineage>
</organism>
<feature type="domain" description="DNA/RNA non-specific endonuclease/pyrophosphatase/phosphodiesterase" evidence="3">
    <location>
        <begin position="57"/>
        <end position="268"/>
    </location>
</feature>
<feature type="chain" id="PRO_5029651210" evidence="1">
    <location>
        <begin position="20"/>
        <end position="274"/>
    </location>
</feature>
<protein>
    <submittedName>
        <fullName evidence="4">ENDD1 protein</fullName>
    </submittedName>
</protein>
<evidence type="ECO:0000256" key="1">
    <source>
        <dbReference type="SAM" id="SignalP"/>
    </source>
</evidence>
<comment type="caution">
    <text evidence="4">The sequence shown here is derived from an EMBL/GenBank/DDBJ whole genome shotgun (WGS) entry which is preliminary data.</text>
</comment>
<gene>
    <name evidence="4" type="primary">Endod1_3</name>
    <name evidence="4" type="ORF">CLIRUF_R14678</name>
</gene>
<dbReference type="GO" id="GO:0016787">
    <property type="term" value="F:hydrolase activity"/>
    <property type="evidence" value="ECO:0007669"/>
    <property type="project" value="InterPro"/>
</dbReference>
<dbReference type="AlphaFoldDB" id="A0A7K6QYB7"/>
<dbReference type="EMBL" id="VZRZ01005702">
    <property type="protein sequence ID" value="NWW78137.1"/>
    <property type="molecule type" value="Genomic_DNA"/>
</dbReference>
<accession>A0A7K6QYB7</accession>
<reference evidence="4 5" key="1">
    <citation type="submission" date="2019-09" db="EMBL/GenBank/DDBJ databases">
        <title>Bird 10,000 Genomes (B10K) Project - Family phase.</title>
        <authorList>
            <person name="Zhang G."/>
        </authorList>
    </citation>
    <scope>NUCLEOTIDE SEQUENCE [LARGE SCALE GENOMIC DNA]</scope>
    <source>
        <strain evidence="4">B10K-DU-029-53</strain>
    </source>
</reference>
<dbReference type="SUPFAM" id="SSF54060">
    <property type="entry name" value="His-Me finger endonucleases"/>
    <property type="match status" value="1"/>
</dbReference>
<dbReference type="PANTHER" id="PTHR21472">
    <property type="entry name" value="ENDONUCLEASE DOMAIN-CONTAINING 1 PROTEIN ENDOD1"/>
    <property type="match status" value="1"/>
</dbReference>
<dbReference type="InterPro" id="IPR039015">
    <property type="entry name" value="ENDOD1"/>
</dbReference>
<dbReference type="Gene3D" id="3.40.570.10">
    <property type="entry name" value="Extracellular Endonuclease, subunit A"/>
    <property type="match status" value="1"/>
</dbReference>
<keyword evidence="1" id="KW-0732">Signal</keyword>
<dbReference type="GO" id="GO:0003676">
    <property type="term" value="F:nucleic acid binding"/>
    <property type="evidence" value="ECO:0007669"/>
    <property type="project" value="InterPro"/>
</dbReference>
<dbReference type="PANTHER" id="PTHR21472:SF26">
    <property type="entry name" value="ENDONUCLEASE DOMAIN CONTAINING 1"/>
    <property type="match status" value="1"/>
</dbReference>